<accession>A0ABR5JA90</accession>
<sequence>MPALAISAEHGQLFGDGLHGFYRSGRRALALSLIHCRLRGAGAEPLPVQARLLGADRARFVGTVRTPIDAGPDPSVTVERLRHADGTERITLHSTAVRTLKLPIEVSLGTDLAELGAAAAGRTGPELPACVHDSGMRWSAPGLHAIVAAEPAPKDTLASAGLLCWELEVPPGGSRTIQLQVRLEWEDRTRVGAPRGPAAAQSPRGRAAVPLWGPTRATSDDARVETLLRIAVDDLGSLLLRDPRRPGDAYATAGVPWRCGLAPAEALWAARMTLPLGVRLAAGTLRILARTQLGGPGPEGGRIPGAMRHSGPHLPPGCTGVEATLLFPTVLAEARRWGLPDKDTEPLVPVAERCLLWLRTAVGDRGYLADPSPGGPYRCEAQAHAHRAALLGADLLDAYGRPGALAWREWAADLRRRFREEFWVEDRSGGRPVAARMPNGSPMTQLGAAASHLLDTGLLGEGAFAVGLLDKVQTEQLARLLGGQALDSGWGLRTLAAREPGYNPFGHRSGAVRVHETAVAVAGLAAAGYEKEAGSLLRGVLNAAAAFAHRLPEMYAGEQRTSGSAPLPHPAACRPAAIASAAAVRLLTTPAGVLPDVPAGTVALRPMHTAPLGALQFSGLRVAEQPFAVRISRLGLGMVEEAADGLQLGG</sequence>
<gene>
    <name evidence="4" type="ORF">ADK38_09220</name>
</gene>
<feature type="domain" description="Putative glycogen debranching enzyme N-terminal" evidence="2">
    <location>
        <begin position="4"/>
        <end position="179"/>
    </location>
</feature>
<keyword evidence="5" id="KW-1185">Reference proteome</keyword>
<organism evidence="4 5">
    <name type="scientific">Streptomyces varsoviensis</name>
    <dbReference type="NCBI Taxonomy" id="67373"/>
    <lineage>
        <taxon>Bacteria</taxon>
        <taxon>Bacillati</taxon>
        <taxon>Actinomycetota</taxon>
        <taxon>Actinomycetes</taxon>
        <taxon>Kitasatosporales</taxon>
        <taxon>Streptomycetaceae</taxon>
        <taxon>Streptomyces</taxon>
    </lineage>
</organism>
<dbReference type="Pfam" id="PF14742">
    <property type="entry name" value="GDE_N_bis"/>
    <property type="match status" value="1"/>
</dbReference>
<evidence type="ECO:0000259" key="3">
    <source>
        <dbReference type="Pfam" id="PF22422"/>
    </source>
</evidence>
<feature type="region of interest" description="Disordered" evidence="1">
    <location>
        <begin position="193"/>
        <end position="214"/>
    </location>
</feature>
<protein>
    <submittedName>
        <fullName evidence="4">Glycogen debranching protein</fullName>
    </submittedName>
</protein>
<dbReference type="InterPro" id="IPR008928">
    <property type="entry name" value="6-hairpin_glycosidase_sf"/>
</dbReference>
<dbReference type="InterPro" id="IPR054491">
    <property type="entry name" value="MGH1-like_GH"/>
</dbReference>
<dbReference type="EMBL" id="LGUT01000770">
    <property type="protein sequence ID" value="KOG90361.1"/>
    <property type="molecule type" value="Genomic_DNA"/>
</dbReference>
<dbReference type="SUPFAM" id="SSF48208">
    <property type="entry name" value="Six-hairpin glycosidases"/>
    <property type="match status" value="1"/>
</dbReference>
<name>A0ABR5JA90_9ACTN</name>
<dbReference type="Proteomes" id="UP000037020">
    <property type="component" value="Unassembled WGS sequence"/>
</dbReference>
<evidence type="ECO:0000259" key="2">
    <source>
        <dbReference type="Pfam" id="PF14742"/>
    </source>
</evidence>
<evidence type="ECO:0000256" key="1">
    <source>
        <dbReference type="SAM" id="MobiDB-lite"/>
    </source>
</evidence>
<dbReference type="Pfam" id="PF22422">
    <property type="entry name" value="MGH1-like_GH"/>
    <property type="match status" value="1"/>
</dbReference>
<dbReference type="InterPro" id="IPR012341">
    <property type="entry name" value="6hp_glycosidase-like_sf"/>
</dbReference>
<comment type="caution">
    <text evidence="4">The sequence shown here is derived from an EMBL/GenBank/DDBJ whole genome shotgun (WGS) entry which is preliminary data.</text>
</comment>
<dbReference type="Gene3D" id="1.50.10.10">
    <property type="match status" value="1"/>
</dbReference>
<proteinExistence type="predicted"/>
<dbReference type="InterPro" id="IPR032856">
    <property type="entry name" value="GDE_N_bis"/>
</dbReference>
<feature type="domain" description="Mannosylglycerate hydrolase MGH1-like glycoside hydrolase" evidence="3">
    <location>
        <begin position="400"/>
        <end position="544"/>
    </location>
</feature>
<evidence type="ECO:0000313" key="5">
    <source>
        <dbReference type="Proteomes" id="UP000037020"/>
    </source>
</evidence>
<evidence type="ECO:0000313" key="4">
    <source>
        <dbReference type="EMBL" id="KOG90361.1"/>
    </source>
</evidence>
<reference evidence="4 5" key="1">
    <citation type="submission" date="2015-07" db="EMBL/GenBank/DDBJ databases">
        <authorList>
            <person name="Ju K.-S."/>
            <person name="Doroghazi J.R."/>
            <person name="Metcalf W.W."/>
        </authorList>
    </citation>
    <scope>NUCLEOTIDE SEQUENCE [LARGE SCALE GENOMIC DNA]</scope>
    <source>
        <strain evidence="4 5">NRRL B-3589</strain>
    </source>
</reference>